<dbReference type="EMBL" id="WHPN01000421">
    <property type="protein sequence ID" value="KAF4405346.1"/>
    <property type="molecule type" value="Genomic_DNA"/>
</dbReference>
<keyword evidence="2" id="KW-0732">Signal</keyword>
<evidence type="ECO:0008006" key="5">
    <source>
        <dbReference type="Google" id="ProtNLM"/>
    </source>
</evidence>
<dbReference type="RefSeq" id="WP_156207810.1">
    <property type="nucleotide sequence ID" value="NZ_WHPN01000421.1"/>
</dbReference>
<keyword evidence="4" id="KW-1185">Reference proteome</keyword>
<dbReference type="Proteomes" id="UP000621266">
    <property type="component" value="Unassembled WGS sequence"/>
</dbReference>
<reference evidence="3 4" key="1">
    <citation type="submission" date="2019-10" db="EMBL/GenBank/DDBJ databases">
        <title>Streptomyces tenebrisbrunneis sp.nov., an endogenous actinomycete isolated from of Lycium ruthenicum.</title>
        <authorList>
            <person name="Ma L."/>
        </authorList>
    </citation>
    <scope>NUCLEOTIDE SEQUENCE [LARGE SCALE GENOMIC DNA]</scope>
    <source>
        <strain evidence="3 4">TRM 66187</strain>
    </source>
</reference>
<feature type="signal peptide" evidence="2">
    <location>
        <begin position="1"/>
        <end position="18"/>
    </location>
</feature>
<organism evidence="3 4">
    <name type="scientific">Streptomyces lycii</name>
    <dbReference type="NCBI Taxonomy" id="2654337"/>
    <lineage>
        <taxon>Bacteria</taxon>
        <taxon>Bacillati</taxon>
        <taxon>Actinomycetota</taxon>
        <taxon>Actinomycetes</taxon>
        <taxon>Kitasatosporales</taxon>
        <taxon>Streptomycetaceae</taxon>
        <taxon>Streptomyces</taxon>
    </lineage>
</organism>
<sequence length="157" mass="16420">MLASALLSSLCTVLALHAVPELPQAARAPAPEPSAGTSTPAGLPPARTLPVTVHNAQRDCRPAGPGGRDRPDCSLGLARDPYLPYDGGNVAARVRHGDELRAVCRVADGVEVTDEDGRHSRAWFRIASARGAVWLPAVRVRPGQPSSGDVPLCGQPR</sequence>
<evidence type="ECO:0000256" key="1">
    <source>
        <dbReference type="SAM" id="MobiDB-lite"/>
    </source>
</evidence>
<name>A0ABQ7F8T3_9ACTN</name>
<evidence type="ECO:0000313" key="3">
    <source>
        <dbReference type="EMBL" id="KAF4405346.1"/>
    </source>
</evidence>
<evidence type="ECO:0000256" key="2">
    <source>
        <dbReference type="SAM" id="SignalP"/>
    </source>
</evidence>
<feature type="compositionally biased region" description="Basic and acidic residues" evidence="1">
    <location>
        <begin position="56"/>
        <end position="72"/>
    </location>
</feature>
<proteinExistence type="predicted"/>
<feature type="chain" id="PRO_5045639120" description="SH3 domain-containing protein" evidence="2">
    <location>
        <begin position="19"/>
        <end position="157"/>
    </location>
</feature>
<protein>
    <recommendedName>
        <fullName evidence="5">SH3 domain-containing protein</fullName>
    </recommendedName>
</protein>
<gene>
    <name evidence="3" type="ORF">GCU69_30750</name>
</gene>
<feature type="region of interest" description="Disordered" evidence="1">
    <location>
        <begin position="26"/>
        <end position="75"/>
    </location>
</feature>
<accession>A0ABQ7F8T3</accession>
<evidence type="ECO:0000313" key="4">
    <source>
        <dbReference type="Proteomes" id="UP000621266"/>
    </source>
</evidence>
<comment type="caution">
    <text evidence="3">The sequence shown here is derived from an EMBL/GenBank/DDBJ whole genome shotgun (WGS) entry which is preliminary data.</text>
</comment>